<dbReference type="OrthoDB" id="2395160at2759"/>
<accession>A0A0L0FY94</accession>
<reference evidence="3 4" key="1">
    <citation type="submission" date="2011-02" db="EMBL/GenBank/DDBJ databases">
        <title>The Genome Sequence of Sphaeroforma arctica JP610.</title>
        <authorList>
            <consortium name="The Broad Institute Genome Sequencing Platform"/>
            <person name="Russ C."/>
            <person name="Cuomo C."/>
            <person name="Young S.K."/>
            <person name="Zeng Q."/>
            <person name="Gargeya S."/>
            <person name="Alvarado L."/>
            <person name="Berlin A."/>
            <person name="Chapman S.B."/>
            <person name="Chen Z."/>
            <person name="Freedman E."/>
            <person name="Gellesch M."/>
            <person name="Goldberg J."/>
            <person name="Griggs A."/>
            <person name="Gujja S."/>
            <person name="Heilman E."/>
            <person name="Heiman D."/>
            <person name="Howarth C."/>
            <person name="Mehta T."/>
            <person name="Neiman D."/>
            <person name="Pearson M."/>
            <person name="Roberts A."/>
            <person name="Saif S."/>
            <person name="Shea T."/>
            <person name="Shenoy N."/>
            <person name="Sisk P."/>
            <person name="Stolte C."/>
            <person name="Sykes S."/>
            <person name="White J."/>
            <person name="Yandava C."/>
            <person name="Burger G."/>
            <person name="Gray M.W."/>
            <person name="Holland P.W.H."/>
            <person name="King N."/>
            <person name="Lang F.B.F."/>
            <person name="Roger A.J."/>
            <person name="Ruiz-Trillo I."/>
            <person name="Haas B."/>
            <person name="Nusbaum C."/>
            <person name="Birren B."/>
        </authorList>
    </citation>
    <scope>NUCLEOTIDE SEQUENCE [LARGE SCALE GENOMIC DNA]</scope>
    <source>
        <strain evidence="3 4">JP610</strain>
    </source>
</reference>
<dbReference type="Gene3D" id="2.60.120.200">
    <property type="match status" value="1"/>
</dbReference>
<protein>
    <recommendedName>
        <fullName evidence="2">Polysaccharide lyase 14 domain-containing protein</fullName>
    </recommendedName>
</protein>
<dbReference type="EMBL" id="KQ242017">
    <property type="protein sequence ID" value="KNC81589.1"/>
    <property type="molecule type" value="Genomic_DNA"/>
</dbReference>
<proteinExistence type="predicted"/>
<dbReference type="RefSeq" id="XP_014155491.1">
    <property type="nucleotide sequence ID" value="XM_014300016.1"/>
</dbReference>
<dbReference type="Pfam" id="PF21294">
    <property type="entry name" value="Polysacc_lyase_14"/>
    <property type="match status" value="1"/>
</dbReference>
<organism evidence="3 4">
    <name type="scientific">Sphaeroforma arctica JP610</name>
    <dbReference type="NCBI Taxonomy" id="667725"/>
    <lineage>
        <taxon>Eukaryota</taxon>
        <taxon>Ichthyosporea</taxon>
        <taxon>Ichthyophonida</taxon>
        <taxon>Sphaeroforma</taxon>
    </lineage>
</organism>
<name>A0A0L0FY94_9EUKA</name>
<dbReference type="InterPro" id="IPR048958">
    <property type="entry name" value="Polysacc_lyase_14"/>
</dbReference>
<dbReference type="PANTHER" id="PTHR40124:SF1">
    <property type="entry name" value="DISAGGREGATASE RELATED REPEAT PROTEIN"/>
    <property type="match status" value="1"/>
</dbReference>
<keyword evidence="4" id="KW-1185">Reference proteome</keyword>
<feature type="domain" description="Polysaccharide lyase 14" evidence="2">
    <location>
        <begin position="88"/>
        <end position="301"/>
    </location>
</feature>
<evidence type="ECO:0000313" key="4">
    <source>
        <dbReference type="Proteomes" id="UP000054560"/>
    </source>
</evidence>
<feature type="chain" id="PRO_5005539061" description="Polysaccharide lyase 14 domain-containing protein" evidence="1">
    <location>
        <begin position="22"/>
        <end position="309"/>
    </location>
</feature>
<dbReference type="PANTHER" id="PTHR40124">
    <property type="match status" value="1"/>
</dbReference>
<dbReference type="AlphaFoldDB" id="A0A0L0FY94"/>
<gene>
    <name evidence="3" type="ORF">SARC_06090</name>
</gene>
<evidence type="ECO:0000256" key="1">
    <source>
        <dbReference type="SAM" id="SignalP"/>
    </source>
</evidence>
<evidence type="ECO:0000313" key="3">
    <source>
        <dbReference type="EMBL" id="KNC81589.1"/>
    </source>
</evidence>
<dbReference type="Proteomes" id="UP000054560">
    <property type="component" value="Unassembled WGS sequence"/>
</dbReference>
<evidence type="ECO:0000259" key="2">
    <source>
        <dbReference type="Pfam" id="PF21294"/>
    </source>
</evidence>
<sequence>MGISAIRNLVLLASVTYTCTARPQYRRDNNGHLQILDMDYSGYKAGDEPDASLDFAALQDGCFGAIRNGDNCVDTKPNDSRVQANPENSNDNVMEIQMRAGTYGAEQKHAGSQFYSSQLEELPGLLAATLEYEVYFPKDFEWTLGGKLPGMHGGSRKCSGGYFAQGDDCFSTRLMWRADGDAEAYMYIPMALQTEDLCSKCSGYPSGTKCKDISHCSLNRGAFSFNAGKWNKIKQQIWLNEAGSSDGWFGLYHDNNKVMVEDITYRSSDKVPLSGLYFSSFFGGDGEKYAPAHDQTLNFRGIKLTAGIV</sequence>
<keyword evidence="1" id="KW-0732">Signal</keyword>
<dbReference type="GeneID" id="25906594"/>
<feature type="signal peptide" evidence="1">
    <location>
        <begin position="1"/>
        <end position="21"/>
    </location>
</feature>
<dbReference type="eggNOG" id="ENOG502RZ0M">
    <property type="taxonomic scope" value="Eukaryota"/>
</dbReference>